<dbReference type="PRINTS" id="PR00111">
    <property type="entry name" value="ABHYDROLASE"/>
</dbReference>
<dbReference type="InterPro" id="IPR029058">
    <property type="entry name" value="AB_hydrolase_fold"/>
</dbReference>
<dbReference type="Gene3D" id="3.40.50.1820">
    <property type="entry name" value="alpha/beta hydrolase"/>
    <property type="match status" value="1"/>
</dbReference>
<dbReference type="InterPro" id="IPR050266">
    <property type="entry name" value="AB_hydrolase_sf"/>
</dbReference>
<dbReference type="InterPro" id="IPR000073">
    <property type="entry name" value="AB_hydrolase_1"/>
</dbReference>
<protein>
    <submittedName>
        <fullName evidence="3">Alpha/beta hydrolase</fullName>
    </submittedName>
</protein>
<dbReference type="EMBL" id="JAMCCK010000014">
    <property type="protein sequence ID" value="MCL3993803.1"/>
    <property type="molecule type" value="Genomic_DNA"/>
</dbReference>
<evidence type="ECO:0000313" key="3">
    <source>
        <dbReference type="EMBL" id="MCL3993803.1"/>
    </source>
</evidence>
<evidence type="ECO:0000313" key="4">
    <source>
        <dbReference type="Proteomes" id="UP001202052"/>
    </source>
</evidence>
<dbReference type="PANTHER" id="PTHR43798:SF31">
    <property type="entry name" value="AB HYDROLASE SUPERFAMILY PROTEIN YCLE"/>
    <property type="match status" value="1"/>
</dbReference>
<accession>A0ABT0NR75</accession>
<organism evidence="3 4">
    <name type="scientific">Streptomyces lavenduligriseus</name>
    <dbReference type="NCBI Taxonomy" id="67315"/>
    <lineage>
        <taxon>Bacteria</taxon>
        <taxon>Bacillati</taxon>
        <taxon>Actinomycetota</taxon>
        <taxon>Actinomycetes</taxon>
        <taxon>Kitasatosporales</taxon>
        <taxon>Streptomycetaceae</taxon>
        <taxon>Streptomyces</taxon>
    </lineage>
</organism>
<gene>
    <name evidence="3" type="ORF">M4438_09725</name>
</gene>
<dbReference type="PANTHER" id="PTHR43798">
    <property type="entry name" value="MONOACYLGLYCEROL LIPASE"/>
    <property type="match status" value="1"/>
</dbReference>
<dbReference type="SUPFAM" id="SSF53474">
    <property type="entry name" value="alpha/beta-Hydrolases"/>
    <property type="match status" value="1"/>
</dbReference>
<name>A0ABT0NR75_9ACTN</name>
<dbReference type="GO" id="GO:0016787">
    <property type="term" value="F:hydrolase activity"/>
    <property type="evidence" value="ECO:0007669"/>
    <property type="project" value="UniProtKB-KW"/>
</dbReference>
<dbReference type="Pfam" id="PF00561">
    <property type="entry name" value="Abhydrolase_1"/>
    <property type="match status" value="1"/>
</dbReference>
<proteinExistence type="predicted"/>
<feature type="domain" description="AB hydrolase-1" evidence="2">
    <location>
        <begin position="21"/>
        <end position="156"/>
    </location>
</feature>
<keyword evidence="4" id="KW-1185">Reference proteome</keyword>
<evidence type="ECO:0000259" key="2">
    <source>
        <dbReference type="Pfam" id="PF00561"/>
    </source>
</evidence>
<evidence type="ECO:0000256" key="1">
    <source>
        <dbReference type="ARBA" id="ARBA00022801"/>
    </source>
</evidence>
<reference evidence="3 4" key="1">
    <citation type="submission" date="2022-05" db="EMBL/GenBank/DDBJ databases">
        <title>Genome Resource of Streptomyces lavenduligriseus GA1-1, a Strain with Broad-Spectrum Antifungal Activity against Phytopathogenic Fungi.</title>
        <authorList>
            <person name="Qi D."/>
        </authorList>
    </citation>
    <scope>NUCLEOTIDE SEQUENCE [LARGE SCALE GENOMIC DNA]</scope>
    <source>
        <strain evidence="3 4">GA1-1</strain>
    </source>
</reference>
<dbReference type="RefSeq" id="WP_249458576.1">
    <property type="nucleotide sequence ID" value="NZ_JAMCCK010000014.1"/>
</dbReference>
<sequence length="257" mass="27772">MAYTTVDNITLHYEDLGAGRPLVFLHGWGTSGRVWDAQAAGLMADHRVITLDWRGCGRSGRPADGYTISRLAGDVLEFVDALELDRPVMIGSSIAGAFIIEAALAAPDRFRAIIPVDAGVHHFSGLQSATDKLLANLRADRAGTLADFVPHWYRPGASTAMIDWTVAQLLESTFRIDGLLADQARYDPRERVAALRVPTHFLHGELDTEVPLSVPRELAALIPGSRLTVIDGAGHMAQQDQADRFTAALRAALSGLL</sequence>
<comment type="caution">
    <text evidence="3">The sequence shown here is derived from an EMBL/GenBank/DDBJ whole genome shotgun (WGS) entry which is preliminary data.</text>
</comment>
<dbReference type="Proteomes" id="UP001202052">
    <property type="component" value="Unassembled WGS sequence"/>
</dbReference>
<keyword evidence="1 3" id="KW-0378">Hydrolase</keyword>